<feature type="region of interest" description="Disordered" evidence="2">
    <location>
        <begin position="182"/>
        <end position="236"/>
    </location>
</feature>
<dbReference type="EnsemblMetazoa" id="CJA36709.1">
    <property type="protein sequence ID" value="CJA36709.1"/>
    <property type="gene ID" value="WBGene00212556"/>
</dbReference>
<reference evidence="3" key="2">
    <citation type="submission" date="2022-06" db="UniProtKB">
        <authorList>
            <consortium name="EnsemblMetazoa"/>
        </authorList>
    </citation>
    <scope>IDENTIFICATION</scope>
    <source>
        <strain evidence="3">DF5081</strain>
    </source>
</reference>
<reference evidence="4" key="1">
    <citation type="submission" date="2010-08" db="EMBL/GenBank/DDBJ databases">
        <authorList>
            <consortium name="Caenorhabditis japonica Sequencing Consortium"/>
            <person name="Wilson R.K."/>
        </authorList>
    </citation>
    <scope>NUCLEOTIDE SEQUENCE [LARGE SCALE GENOMIC DNA]</scope>
    <source>
        <strain evidence="4">DF5081</strain>
    </source>
</reference>
<evidence type="ECO:0000313" key="4">
    <source>
        <dbReference type="Proteomes" id="UP000005237"/>
    </source>
</evidence>
<name>A0A8R1IQ83_CAEJA</name>
<dbReference type="PANTHER" id="PTHR37445">
    <property type="entry name" value="PROTEIN CBG24663"/>
    <property type="match status" value="1"/>
</dbReference>
<protein>
    <submittedName>
        <fullName evidence="3">Uncharacterized protein</fullName>
    </submittedName>
</protein>
<evidence type="ECO:0000256" key="2">
    <source>
        <dbReference type="SAM" id="MobiDB-lite"/>
    </source>
</evidence>
<keyword evidence="1" id="KW-0175">Coiled coil</keyword>
<dbReference type="AlphaFoldDB" id="A0A8R1IQ83"/>
<feature type="compositionally biased region" description="Basic and acidic residues" evidence="2">
    <location>
        <begin position="224"/>
        <end position="236"/>
    </location>
</feature>
<dbReference type="PANTHER" id="PTHR37445:SF3">
    <property type="entry name" value="ZINC FINGER PHD-TYPE DOMAIN-CONTAINING PROTEIN"/>
    <property type="match status" value="1"/>
</dbReference>
<evidence type="ECO:0000313" key="3">
    <source>
        <dbReference type="EnsemblMetazoa" id="CJA36709.1"/>
    </source>
</evidence>
<keyword evidence="4" id="KW-1185">Reference proteome</keyword>
<evidence type="ECO:0000256" key="1">
    <source>
        <dbReference type="SAM" id="Coils"/>
    </source>
</evidence>
<accession>A0A8R1IQ83</accession>
<feature type="compositionally biased region" description="Polar residues" evidence="2">
    <location>
        <begin position="213"/>
        <end position="223"/>
    </location>
</feature>
<organism evidence="3 4">
    <name type="scientific">Caenorhabditis japonica</name>
    <dbReference type="NCBI Taxonomy" id="281687"/>
    <lineage>
        <taxon>Eukaryota</taxon>
        <taxon>Metazoa</taxon>
        <taxon>Ecdysozoa</taxon>
        <taxon>Nematoda</taxon>
        <taxon>Chromadorea</taxon>
        <taxon>Rhabditida</taxon>
        <taxon>Rhabditina</taxon>
        <taxon>Rhabditomorpha</taxon>
        <taxon>Rhabditoidea</taxon>
        <taxon>Rhabditidae</taxon>
        <taxon>Peloderinae</taxon>
        <taxon>Caenorhabditis</taxon>
    </lineage>
</organism>
<sequence length="236" mass="27684">MPTKKLIKRTRAGSGSPADHLRNIFNNKEEFMEVLKTTIKDAVNEAIMGFNKRCSEFDKKIEALEAELAKQRTWMEKLESELKRSPTQSNATNYDYEAKERKRSIVAMNIPEFGSKYDHQNNKKDIEKVDQLLRHMDIGFEPMAVYRMGRKREDGKPRLVKIVFPCSKSQADTLRRAHRLRSFPTGQNPPVYLRPSMTREERETFRQERMQHRQTTVRTQDTPHITDHDNSDSSKN</sequence>
<feature type="coiled-coil region" evidence="1">
    <location>
        <begin position="47"/>
        <end position="81"/>
    </location>
</feature>
<feature type="compositionally biased region" description="Basic and acidic residues" evidence="2">
    <location>
        <begin position="197"/>
        <end position="211"/>
    </location>
</feature>
<dbReference type="Proteomes" id="UP000005237">
    <property type="component" value="Unassembled WGS sequence"/>
</dbReference>
<proteinExistence type="predicted"/>